<evidence type="ECO:0000256" key="1">
    <source>
        <dbReference type="SAM" id="MobiDB-lite"/>
    </source>
</evidence>
<feature type="region of interest" description="Disordered" evidence="1">
    <location>
        <begin position="200"/>
        <end position="290"/>
    </location>
</feature>
<organism evidence="2 3">
    <name type="scientific">Thamnocephalis sphaerospora</name>
    <dbReference type="NCBI Taxonomy" id="78915"/>
    <lineage>
        <taxon>Eukaryota</taxon>
        <taxon>Fungi</taxon>
        <taxon>Fungi incertae sedis</taxon>
        <taxon>Zoopagomycota</taxon>
        <taxon>Zoopagomycotina</taxon>
        <taxon>Zoopagomycetes</taxon>
        <taxon>Zoopagales</taxon>
        <taxon>Sigmoideomycetaceae</taxon>
        <taxon>Thamnocephalis</taxon>
    </lineage>
</organism>
<evidence type="ECO:0000313" key="2">
    <source>
        <dbReference type="EMBL" id="RKP10424.1"/>
    </source>
</evidence>
<name>A0A4P9XVV7_9FUNG</name>
<dbReference type="EMBL" id="KZ992453">
    <property type="protein sequence ID" value="RKP10424.1"/>
    <property type="molecule type" value="Genomic_DNA"/>
</dbReference>
<gene>
    <name evidence="2" type="ORF">THASP1DRAFT_21868</name>
</gene>
<proteinExistence type="predicted"/>
<sequence>MDFYNVRSRRGAVPRTPASRANAGGILPGSSHGVTAKNGRVQPTDSPAMTPSRLMRNLLLSPSQAYYQLPCMDSPASPALHMPTPAHGKQPNYADMDVSSSSTYLPEFIERPEADEDASSQSGGLWSDDFSDIPSDSEGAQWLDKENQAPADDCAIKWFDTTSAEGLGERSARAALGHIDASAFPEYVRSIRKLSIKSKASLRRPMHQAADSPDAPAAASSSASVRFSYDATSLPPVDLPERPRTPEQPQTPAMHLPTSGAAALLVCPGSPSAHASARREARRSASTASPGVMDMEIEPISIRQRCASPADMLPLTALCQPARVATPTKRVTFGSERRITRSHAQMLSADRSQSDAETDTRQESGHKRIRAM</sequence>
<keyword evidence="3" id="KW-1185">Reference proteome</keyword>
<accession>A0A4P9XVV7</accession>
<protein>
    <submittedName>
        <fullName evidence="2">Uncharacterized protein</fullName>
    </submittedName>
</protein>
<feature type="compositionally biased region" description="Basic and acidic residues" evidence="1">
    <location>
        <begin position="352"/>
        <end position="366"/>
    </location>
</feature>
<evidence type="ECO:0000313" key="3">
    <source>
        <dbReference type="Proteomes" id="UP000271241"/>
    </source>
</evidence>
<feature type="region of interest" description="Disordered" evidence="1">
    <location>
        <begin position="1"/>
        <end position="50"/>
    </location>
</feature>
<reference evidence="3" key="1">
    <citation type="journal article" date="2018" name="Nat. Microbiol.">
        <title>Leveraging single-cell genomics to expand the fungal tree of life.</title>
        <authorList>
            <person name="Ahrendt S.R."/>
            <person name="Quandt C.A."/>
            <person name="Ciobanu D."/>
            <person name="Clum A."/>
            <person name="Salamov A."/>
            <person name="Andreopoulos B."/>
            <person name="Cheng J.F."/>
            <person name="Woyke T."/>
            <person name="Pelin A."/>
            <person name="Henrissat B."/>
            <person name="Reynolds N.K."/>
            <person name="Benny G.L."/>
            <person name="Smith M.E."/>
            <person name="James T.Y."/>
            <person name="Grigoriev I.V."/>
        </authorList>
    </citation>
    <scope>NUCLEOTIDE SEQUENCE [LARGE SCALE GENOMIC DNA]</scope>
    <source>
        <strain evidence="3">RSA 1356</strain>
    </source>
</reference>
<feature type="region of interest" description="Disordered" evidence="1">
    <location>
        <begin position="334"/>
        <end position="372"/>
    </location>
</feature>
<feature type="region of interest" description="Disordered" evidence="1">
    <location>
        <begin position="78"/>
        <end position="99"/>
    </location>
</feature>
<dbReference type="AlphaFoldDB" id="A0A4P9XVV7"/>
<feature type="compositionally biased region" description="Low complexity" evidence="1">
    <location>
        <begin position="209"/>
        <end position="224"/>
    </location>
</feature>
<dbReference type="Proteomes" id="UP000271241">
    <property type="component" value="Unassembled WGS sequence"/>
</dbReference>